<keyword evidence="5 9" id="KW-0547">Nucleotide-binding</keyword>
<dbReference type="Gene3D" id="3.40.50.300">
    <property type="entry name" value="P-loop containing nucleotide triphosphate hydrolases"/>
    <property type="match status" value="1"/>
</dbReference>
<dbReference type="GO" id="GO:0022857">
    <property type="term" value="F:transmembrane transporter activity"/>
    <property type="evidence" value="ECO:0007669"/>
    <property type="project" value="TreeGrafter"/>
</dbReference>
<dbReference type="EMBL" id="PXYX01000014">
    <property type="protein sequence ID" value="PSR27248.1"/>
    <property type="molecule type" value="Genomic_DNA"/>
</dbReference>
<dbReference type="PANTHER" id="PTHR24220">
    <property type="entry name" value="IMPORT ATP-BINDING PROTEIN"/>
    <property type="match status" value="1"/>
</dbReference>
<keyword evidence="3 9" id="KW-1003">Cell membrane</keyword>
<sequence length="228" mass="25807">MIRLENVSKRYANGHYGVIDVNLEIRRGEFLFLVGPSGAGKSSLIRLLYREEVPTSGEIYLDEFRLSQLRRGQVSRLRRQLGVVFQDVKLLTNRTVYQNVAFAMEVVGASSRDIHKRVPQVLELVGLSRRRNNYPHQLSGGEQQRVGIARALVNNPVYIIADEPTGNLDPETSFEIIKLLNEINRRGATVIMATHAKDIVNQMHKRVVAVENGRIVRDEARGAYGYEP</sequence>
<dbReference type="RefSeq" id="WP_020374025.1">
    <property type="nucleotide sequence ID" value="NZ_LGRO01000001.1"/>
</dbReference>
<dbReference type="GO" id="GO:0051301">
    <property type="term" value="P:cell division"/>
    <property type="evidence" value="ECO:0007669"/>
    <property type="project" value="UniProtKB-UniRule"/>
</dbReference>
<evidence type="ECO:0000256" key="2">
    <source>
        <dbReference type="ARBA" id="ARBA00020019"/>
    </source>
</evidence>
<dbReference type="Proteomes" id="UP000242705">
    <property type="component" value="Unassembled WGS sequence"/>
</dbReference>
<evidence type="ECO:0000256" key="4">
    <source>
        <dbReference type="ARBA" id="ARBA00022618"/>
    </source>
</evidence>
<organism evidence="11 12">
    <name type="scientific">Sulfobacillus thermosulfidooxidans</name>
    <dbReference type="NCBI Taxonomy" id="28034"/>
    <lineage>
        <taxon>Bacteria</taxon>
        <taxon>Bacillati</taxon>
        <taxon>Bacillota</taxon>
        <taxon>Clostridia</taxon>
        <taxon>Eubacteriales</taxon>
        <taxon>Clostridiales Family XVII. Incertae Sedis</taxon>
        <taxon>Sulfobacillus</taxon>
    </lineage>
</organism>
<evidence type="ECO:0000256" key="7">
    <source>
        <dbReference type="ARBA" id="ARBA00023136"/>
    </source>
</evidence>
<evidence type="ECO:0000256" key="9">
    <source>
        <dbReference type="RuleBase" id="RU365094"/>
    </source>
</evidence>
<dbReference type="InterPro" id="IPR027417">
    <property type="entry name" value="P-loop_NTPase"/>
</dbReference>
<dbReference type="PANTHER" id="PTHR24220:SF470">
    <property type="entry name" value="CELL DIVISION ATP-BINDING PROTEIN FTSE"/>
    <property type="match status" value="1"/>
</dbReference>
<comment type="caution">
    <text evidence="11">The sequence shown here is derived from an EMBL/GenBank/DDBJ whole genome shotgun (WGS) entry which is preliminary data.</text>
</comment>
<dbReference type="InterPro" id="IPR017871">
    <property type="entry name" value="ABC_transporter-like_CS"/>
</dbReference>
<keyword evidence="4 9" id="KW-0132">Cell division</keyword>
<proteinExistence type="inferred from homology"/>
<evidence type="ECO:0000259" key="10">
    <source>
        <dbReference type="PROSITE" id="PS50893"/>
    </source>
</evidence>
<dbReference type="FunFam" id="3.40.50.300:FF:000056">
    <property type="entry name" value="Cell division ATP-binding protein FtsE"/>
    <property type="match status" value="1"/>
</dbReference>
<comment type="function">
    <text evidence="9">Part of the ABC transporter FtsEX involved in cellular division.</text>
</comment>
<dbReference type="SMART" id="SM00382">
    <property type="entry name" value="AAA"/>
    <property type="match status" value="1"/>
</dbReference>
<comment type="similarity">
    <text evidence="1 9">Belongs to the ABC transporter superfamily.</text>
</comment>
<feature type="domain" description="ABC transporter" evidence="10">
    <location>
        <begin position="2"/>
        <end position="228"/>
    </location>
</feature>
<dbReference type="InterPro" id="IPR003439">
    <property type="entry name" value="ABC_transporter-like_ATP-bd"/>
</dbReference>
<dbReference type="InterPro" id="IPR005286">
    <property type="entry name" value="Cell_div_FtsE"/>
</dbReference>
<reference evidence="11 12" key="1">
    <citation type="journal article" date="2014" name="BMC Genomics">
        <title>Comparison of environmental and isolate Sulfobacillus genomes reveals diverse carbon, sulfur, nitrogen, and hydrogen metabolisms.</title>
        <authorList>
            <person name="Justice N.B."/>
            <person name="Norman A."/>
            <person name="Brown C.T."/>
            <person name="Singh A."/>
            <person name="Thomas B.C."/>
            <person name="Banfield J.F."/>
        </authorList>
    </citation>
    <scope>NUCLEOTIDE SEQUENCE [LARGE SCALE GENOMIC DNA]</scope>
    <source>
        <strain evidence="11">AMDSBA5</strain>
    </source>
</reference>
<evidence type="ECO:0000256" key="6">
    <source>
        <dbReference type="ARBA" id="ARBA00022840"/>
    </source>
</evidence>
<dbReference type="InterPro" id="IPR015854">
    <property type="entry name" value="ABC_transpr_LolD-like"/>
</dbReference>
<keyword evidence="6 9" id="KW-0067">ATP-binding</keyword>
<dbReference type="GO" id="GO:0005886">
    <property type="term" value="C:plasma membrane"/>
    <property type="evidence" value="ECO:0007669"/>
    <property type="project" value="UniProtKB-SubCell"/>
</dbReference>
<dbReference type="SUPFAM" id="SSF52540">
    <property type="entry name" value="P-loop containing nucleoside triphosphate hydrolases"/>
    <property type="match status" value="1"/>
</dbReference>
<dbReference type="PROSITE" id="PS00211">
    <property type="entry name" value="ABC_TRANSPORTER_1"/>
    <property type="match status" value="1"/>
</dbReference>
<evidence type="ECO:0000256" key="1">
    <source>
        <dbReference type="ARBA" id="ARBA00005417"/>
    </source>
</evidence>
<dbReference type="GO" id="GO:0005524">
    <property type="term" value="F:ATP binding"/>
    <property type="evidence" value="ECO:0007669"/>
    <property type="project" value="UniProtKB-UniRule"/>
</dbReference>
<evidence type="ECO:0000256" key="3">
    <source>
        <dbReference type="ARBA" id="ARBA00022475"/>
    </source>
</evidence>
<evidence type="ECO:0000313" key="11">
    <source>
        <dbReference type="EMBL" id="PSR27248.1"/>
    </source>
</evidence>
<dbReference type="GO" id="GO:0016887">
    <property type="term" value="F:ATP hydrolysis activity"/>
    <property type="evidence" value="ECO:0007669"/>
    <property type="project" value="InterPro"/>
</dbReference>
<evidence type="ECO:0000256" key="5">
    <source>
        <dbReference type="ARBA" id="ARBA00022741"/>
    </source>
</evidence>
<comment type="subunit">
    <text evidence="9">Homodimer. Forms a membrane-associated complex with FtsX.</text>
</comment>
<dbReference type="NCBIfam" id="TIGR02673">
    <property type="entry name" value="FtsE"/>
    <property type="match status" value="1"/>
</dbReference>
<name>A0A1R0IU98_SULTH</name>
<keyword evidence="7 9" id="KW-0472">Membrane</keyword>
<comment type="subcellular location">
    <subcellularLocation>
        <location evidence="9">Cell membrane</location>
        <topology evidence="9">Peripheral membrane protein</topology>
        <orientation evidence="9">Cytoplasmic side</orientation>
    </subcellularLocation>
</comment>
<dbReference type="InterPro" id="IPR003593">
    <property type="entry name" value="AAA+_ATPase"/>
</dbReference>
<evidence type="ECO:0000256" key="8">
    <source>
        <dbReference type="ARBA" id="ARBA00023306"/>
    </source>
</evidence>
<gene>
    <name evidence="9 11" type="primary">ftsE</name>
    <name evidence="11" type="ORF">C7B47_08545</name>
</gene>
<accession>A0A1R0IU98</accession>
<protein>
    <recommendedName>
        <fullName evidence="2 9">Cell division ATP-binding protein FtsE</fullName>
    </recommendedName>
</protein>
<keyword evidence="8 9" id="KW-0131">Cell cycle</keyword>
<dbReference type="PROSITE" id="PS50893">
    <property type="entry name" value="ABC_TRANSPORTER_2"/>
    <property type="match status" value="1"/>
</dbReference>
<evidence type="ECO:0000313" key="12">
    <source>
        <dbReference type="Proteomes" id="UP000242705"/>
    </source>
</evidence>
<dbReference type="OrthoDB" id="9802264at2"/>
<dbReference type="Pfam" id="PF00005">
    <property type="entry name" value="ABC_tran"/>
    <property type="match status" value="1"/>
</dbReference>
<dbReference type="AlphaFoldDB" id="A0A1R0IU98"/>